<keyword evidence="2" id="KW-1185">Reference proteome</keyword>
<organism evidence="1 2">
    <name type="scientific">Pseudonocardia parietis</name>
    <dbReference type="NCBI Taxonomy" id="570936"/>
    <lineage>
        <taxon>Bacteria</taxon>
        <taxon>Bacillati</taxon>
        <taxon>Actinomycetota</taxon>
        <taxon>Actinomycetes</taxon>
        <taxon>Pseudonocardiales</taxon>
        <taxon>Pseudonocardiaceae</taxon>
        <taxon>Pseudonocardia</taxon>
    </lineage>
</organism>
<proteinExistence type="predicted"/>
<protein>
    <submittedName>
        <fullName evidence="1">Uncharacterized protein</fullName>
    </submittedName>
</protein>
<evidence type="ECO:0000313" key="1">
    <source>
        <dbReference type="EMBL" id="MBP2367590.1"/>
    </source>
</evidence>
<comment type="caution">
    <text evidence="1">The sequence shown here is derived from an EMBL/GenBank/DDBJ whole genome shotgun (WGS) entry which is preliminary data.</text>
</comment>
<sequence length="40" mass="4110">MVNVQRVGTNTSTVFAPGAGWADGILAPVGCSWVLSWSAC</sequence>
<evidence type="ECO:0000313" key="2">
    <source>
        <dbReference type="Proteomes" id="UP001519295"/>
    </source>
</evidence>
<dbReference type="RefSeq" id="WP_281071454.1">
    <property type="nucleotide sequence ID" value="NZ_JAGINU010000001.1"/>
</dbReference>
<dbReference type="Proteomes" id="UP001519295">
    <property type="component" value="Unassembled WGS sequence"/>
</dbReference>
<reference evidence="1 2" key="1">
    <citation type="submission" date="2021-03" db="EMBL/GenBank/DDBJ databases">
        <title>Sequencing the genomes of 1000 actinobacteria strains.</title>
        <authorList>
            <person name="Klenk H.-P."/>
        </authorList>
    </citation>
    <scope>NUCLEOTIDE SEQUENCE [LARGE SCALE GENOMIC DNA]</scope>
    <source>
        <strain evidence="1 2">DSM 45256</strain>
    </source>
</reference>
<gene>
    <name evidence="1" type="ORF">JOF36_003286</name>
</gene>
<dbReference type="EMBL" id="JAGINU010000001">
    <property type="protein sequence ID" value="MBP2367590.1"/>
    <property type="molecule type" value="Genomic_DNA"/>
</dbReference>
<name>A0ABS4VUI9_9PSEU</name>
<accession>A0ABS4VUI9</accession>